<dbReference type="InterPro" id="IPR014729">
    <property type="entry name" value="Rossmann-like_a/b/a_fold"/>
</dbReference>
<comment type="domain">
    <text evidence="6">The N-terminal region contains the highly conserved SGGXDS motif, predicted to be a P-loop motif involved in ATP binding.</text>
</comment>
<name>A0ABP9UDW3_9BACT</name>
<evidence type="ECO:0000256" key="5">
    <source>
        <dbReference type="ARBA" id="ARBA00048539"/>
    </source>
</evidence>
<dbReference type="Pfam" id="PF01171">
    <property type="entry name" value="ATP_bind_3"/>
    <property type="match status" value="1"/>
</dbReference>
<dbReference type="InterPro" id="IPR011063">
    <property type="entry name" value="TilS/TtcA_N"/>
</dbReference>
<dbReference type="NCBIfam" id="TIGR02432">
    <property type="entry name" value="lysidine_TilS_N"/>
    <property type="match status" value="1"/>
</dbReference>
<evidence type="ECO:0000313" key="9">
    <source>
        <dbReference type="Proteomes" id="UP001449582"/>
    </source>
</evidence>
<dbReference type="Gene3D" id="3.40.50.620">
    <property type="entry name" value="HUPs"/>
    <property type="match status" value="1"/>
</dbReference>
<accession>A0ABP9UDW3</accession>
<evidence type="ECO:0000256" key="1">
    <source>
        <dbReference type="ARBA" id="ARBA00022598"/>
    </source>
</evidence>
<dbReference type="Proteomes" id="UP001449582">
    <property type="component" value="Unassembled WGS sequence"/>
</dbReference>
<evidence type="ECO:0000256" key="4">
    <source>
        <dbReference type="ARBA" id="ARBA00022840"/>
    </source>
</evidence>
<dbReference type="SUPFAM" id="SSF52402">
    <property type="entry name" value="Adenine nucleotide alpha hydrolases-like"/>
    <property type="match status" value="1"/>
</dbReference>
<dbReference type="InterPro" id="IPR012094">
    <property type="entry name" value="tRNA_Ile_lys_synt"/>
</dbReference>
<keyword evidence="4 6" id="KW-0067">ATP-binding</keyword>
<protein>
    <recommendedName>
        <fullName evidence="6">tRNA(Ile)-lysidine synthase</fullName>
        <ecNumber evidence="6">6.3.4.19</ecNumber>
    </recommendedName>
    <alternativeName>
        <fullName evidence="6">tRNA(Ile)-2-lysyl-cytidine synthase</fullName>
    </alternativeName>
    <alternativeName>
        <fullName evidence="6">tRNA(Ile)-lysidine synthetase</fullName>
    </alternativeName>
</protein>
<comment type="similarity">
    <text evidence="6">Belongs to the tRNA(Ile)-lysidine synthase family.</text>
</comment>
<dbReference type="EMBL" id="BAABQM010000004">
    <property type="protein sequence ID" value="GAA5414914.1"/>
    <property type="molecule type" value="Genomic_DNA"/>
</dbReference>
<dbReference type="HAMAP" id="MF_01161">
    <property type="entry name" value="tRNA_Ile_lys_synt"/>
    <property type="match status" value="1"/>
</dbReference>
<comment type="catalytic activity">
    <reaction evidence="5 6">
        <text>cytidine(34) in tRNA(Ile2) + L-lysine + ATP = lysidine(34) in tRNA(Ile2) + AMP + diphosphate + H(+)</text>
        <dbReference type="Rhea" id="RHEA:43744"/>
        <dbReference type="Rhea" id="RHEA-COMP:10625"/>
        <dbReference type="Rhea" id="RHEA-COMP:10670"/>
        <dbReference type="ChEBI" id="CHEBI:15378"/>
        <dbReference type="ChEBI" id="CHEBI:30616"/>
        <dbReference type="ChEBI" id="CHEBI:32551"/>
        <dbReference type="ChEBI" id="CHEBI:33019"/>
        <dbReference type="ChEBI" id="CHEBI:82748"/>
        <dbReference type="ChEBI" id="CHEBI:83665"/>
        <dbReference type="ChEBI" id="CHEBI:456215"/>
        <dbReference type="EC" id="6.3.4.19"/>
    </reaction>
</comment>
<evidence type="ECO:0000259" key="7">
    <source>
        <dbReference type="Pfam" id="PF01171"/>
    </source>
</evidence>
<sequence>MSIFNKKKYIAAISGGPDSMALLHMYRRHIKAVCTVKYNKRPDCQHDVDIVENFCKKHKIKFELLNVTEEMYENVDNNNFEAKARVIRYNFFLEICAKYNAKELLVAHHLDDFMETAYAQKKKGSLALFYGIQERSEYKGITVYRPLINMYRKATLQRYCDDYNLEYAIDSTNNSDLYERNRIRKIIQLWDREKIHDFLKEIDSYNKNNRKIYKQKQETFKMWEVSEFEVKLFKTFDSRMQYYLIYDWLMQNSLYRPTHNKIHGIIEFILGMNGKVFRLTDNLGLLKKNGHLVLEENNKENTHGSLQ</sequence>
<evidence type="ECO:0000256" key="3">
    <source>
        <dbReference type="ARBA" id="ARBA00022741"/>
    </source>
</evidence>
<feature type="domain" description="tRNA(Ile)-lysidine/2-thiocytidine synthase N-terminal" evidence="7">
    <location>
        <begin position="8"/>
        <end position="185"/>
    </location>
</feature>
<keyword evidence="3 6" id="KW-0547">Nucleotide-binding</keyword>
<dbReference type="CDD" id="cd01992">
    <property type="entry name" value="TilS_N"/>
    <property type="match status" value="1"/>
</dbReference>
<gene>
    <name evidence="6 8" type="primary">tilS</name>
    <name evidence="8" type="ORF">UREOM_6250</name>
</gene>
<keyword evidence="6" id="KW-0963">Cytoplasm</keyword>
<comment type="function">
    <text evidence="6">Ligates lysine onto the cytidine present at position 34 of the AUA codon-specific tRNA(Ile) that contains the anticodon CAU, in an ATP-dependent manner. Cytidine is converted to lysidine, thus changing the amino acid specificity of the tRNA from methionine to isoleucine.</text>
</comment>
<evidence type="ECO:0000313" key="8">
    <source>
        <dbReference type="EMBL" id="GAA5414914.1"/>
    </source>
</evidence>
<keyword evidence="1 6" id="KW-0436">Ligase</keyword>
<dbReference type="PANTHER" id="PTHR43033">
    <property type="entry name" value="TRNA(ILE)-LYSIDINE SYNTHASE-RELATED"/>
    <property type="match status" value="1"/>
</dbReference>
<reference evidence="8" key="1">
    <citation type="submission" date="2024-02" db="EMBL/GenBank/DDBJ databases">
        <title>Draft genome sequence of new strains in genus Ureaplasma.</title>
        <authorList>
            <person name="Nakajima Y."/>
            <person name="Segawa T."/>
        </authorList>
    </citation>
    <scope>NUCLEOTIDE SEQUENCE [LARGE SCALE GENOMIC DNA]</scope>
    <source>
        <strain evidence="8">OM1</strain>
    </source>
</reference>
<organism evidence="8 9">
    <name type="scientific">Ureaplasma ceti</name>
    <dbReference type="NCBI Taxonomy" id="3119530"/>
    <lineage>
        <taxon>Bacteria</taxon>
        <taxon>Bacillati</taxon>
        <taxon>Mycoplasmatota</taxon>
        <taxon>Mycoplasmoidales</taxon>
        <taxon>Mycoplasmoidaceae</taxon>
        <taxon>Ureaplasma</taxon>
    </lineage>
</organism>
<comment type="caution">
    <text evidence="8">The sequence shown here is derived from an EMBL/GenBank/DDBJ whole genome shotgun (WGS) entry which is preliminary data.</text>
</comment>
<feature type="binding site" evidence="6">
    <location>
        <begin position="14"/>
        <end position="19"/>
    </location>
    <ligand>
        <name>ATP</name>
        <dbReference type="ChEBI" id="CHEBI:30616"/>
    </ligand>
</feature>
<evidence type="ECO:0000256" key="6">
    <source>
        <dbReference type="HAMAP-Rule" id="MF_01161"/>
    </source>
</evidence>
<keyword evidence="2 6" id="KW-0819">tRNA processing</keyword>
<dbReference type="RefSeq" id="WP_353290074.1">
    <property type="nucleotide sequence ID" value="NZ_BAABQM010000004.1"/>
</dbReference>
<keyword evidence="9" id="KW-1185">Reference proteome</keyword>
<evidence type="ECO:0000256" key="2">
    <source>
        <dbReference type="ARBA" id="ARBA00022694"/>
    </source>
</evidence>
<comment type="subcellular location">
    <subcellularLocation>
        <location evidence="6">Cytoplasm</location>
    </subcellularLocation>
</comment>
<dbReference type="InterPro" id="IPR012795">
    <property type="entry name" value="tRNA_Ile_lys_synt_N"/>
</dbReference>
<proteinExistence type="inferred from homology"/>
<dbReference type="PANTHER" id="PTHR43033:SF1">
    <property type="entry name" value="TRNA(ILE)-LYSIDINE SYNTHASE-RELATED"/>
    <property type="match status" value="1"/>
</dbReference>
<dbReference type="EC" id="6.3.4.19" evidence="6"/>